<protein>
    <recommendedName>
        <fullName evidence="10">X8 domain-containing protein</fullName>
    </recommendedName>
</protein>
<dbReference type="GO" id="GO:0005886">
    <property type="term" value="C:plasma membrane"/>
    <property type="evidence" value="ECO:0007669"/>
    <property type="project" value="UniProtKB-SubCell"/>
</dbReference>
<dbReference type="GO" id="GO:0009506">
    <property type="term" value="C:plasmodesma"/>
    <property type="evidence" value="ECO:0007669"/>
    <property type="project" value="UniProtKB-ARBA"/>
</dbReference>
<keyword evidence="8" id="KW-0449">Lipoprotein</keyword>
<evidence type="ECO:0000256" key="3">
    <source>
        <dbReference type="ARBA" id="ARBA00022622"/>
    </source>
</evidence>
<evidence type="ECO:0000256" key="2">
    <source>
        <dbReference type="ARBA" id="ARBA00022475"/>
    </source>
</evidence>
<keyword evidence="5" id="KW-0472">Membrane</keyword>
<reference evidence="11 12" key="1">
    <citation type="journal article" date="2013" name="Proc. Natl. Acad. Sci. U.S.A.">
        <title>Fine-scale variation in meiotic recombination in Mimulus inferred from population shotgun sequencing.</title>
        <authorList>
            <person name="Hellsten U."/>
            <person name="Wright K.M."/>
            <person name="Jenkins J."/>
            <person name="Shu S."/>
            <person name="Yuan Y."/>
            <person name="Wessler S.R."/>
            <person name="Schmutz J."/>
            <person name="Willis J.H."/>
            <person name="Rokhsar D.S."/>
        </authorList>
    </citation>
    <scope>NUCLEOTIDE SEQUENCE [LARGE SCALE GENOMIC DNA]</scope>
    <source>
        <strain evidence="12">cv. DUN x IM62</strain>
    </source>
</reference>
<evidence type="ECO:0000256" key="7">
    <source>
        <dbReference type="ARBA" id="ARBA00023180"/>
    </source>
</evidence>
<dbReference type="Pfam" id="PF07983">
    <property type="entry name" value="X8"/>
    <property type="match status" value="1"/>
</dbReference>
<feature type="compositionally biased region" description="Pro residues" evidence="9">
    <location>
        <begin position="110"/>
        <end position="171"/>
    </location>
</feature>
<dbReference type="InterPro" id="IPR012946">
    <property type="entry name" value="X8"/>
</dbReference>
<feature type="compositionally biased region" description="Pro residues" evidence="9">
    <location>
        <begin position="32"/>
        <end position="43"/>
    </location>
</feature>
<dbReference type="AlphaFoldDB" id="A0A022QJ43"/>
<dbReference type="PANTHER" id="PTHR31044:SF28">
    <property type="entry name" value="CARBOHYDRATE-BINDING X8 DOMAIN SUPERFAMILY PROTEIN"/>
    <property type="match status" value="1"/>
</dbReference>
<evidence type="ECO:0000259" key="10">
    <source>
        <dbReference type="SMART" id="SM00768"/>
    </source>
</evidence>
<gene>
    <name evidence="11" type="ORF">MIMGU_mgv1a011031mg</name>
</gene>
<dbReference type="SMART" id="SM00768">
    <property type="entry name" value="X8"/>
    <property type="match status" value="1"/>
</dbReference>
<evidence type="ECO:0000256" key="8">
    <source>
        <dbReference type="ARBA" id="ARBA00023288"/>
    </source>
</evidence>
<keyword evidence="3" id="KW-0336">GPI-anchor</keyword>
<keyword evidence="4" id="KW-0732">Signal</keyword>
<comment type="subcellular location">
    <subcellularLocation>
        <location evidence="1">Cell membrane</location>
        <topology evidence="1">Lipid-anchor</topology>
        <topology evidence="1">GPI-anchor</topology>
    </subcellularLocation>
</comment>
<sequence>MDSSNTDVFVSPPYESLPPFPLPENTPQFCVDPPPLTPQPPSTVVPSPIDGGYMPSPPPSTAVPSPTDGGYTPSPPPSTTIPSPTDGGYTPSPPPSIALPSPTDGGYTQSPPPATAAPALPGPPETMPFPNPPTPTIVPIPPTPTEPALSPPPYYYEPSPPSSVPNPPFNLPSPSSGVTPSPRFLPPIVFPPPTVPPPPHRTPATAMWCVAKASVPDPIILEAMNYACGSGADCDQIQPSGSCFSPNTLFAHASYAFNSYWQRTKVAGGTCDFGGTAILVTVDPSYDGCHFIYF</sequence>
<feature type="compositionally biased region" description="Low complexity" evidence="9">
    <location>
        <begin position="62"/>
        <end position="72"/>
    </location>
</feature>
<accession>A0A022QJ43</accession>
<evidence type="ECO:0000256" key="9">
    <source>
        <dbReference type="SAM" id="MobiDB-lite"/>
    </source>
</evidence>
<keyword evidence="2" id="KW-1003">Cell membrane</keyword>
<keyword evidence="6" id="KW-1015">Disulfide bond</keyword>
<feature type="region of interest" description="Disordered" evidence="9">
    <location>
        <begin position="1"/>
        <end position="178"/>
    </location>
</feature>
<dbReference type="Gene3D" id="1.20.58.1040">
    <property type="match status" value="1"/>
</dbReference>
<dbReference type="Proteomes" id="UP000030748">
    <property type="component" value="Unassembled WGS sequence"/>
</dbReference>
<dbReference type="PRINTS" id="PR01217">
    <property type="entry name" value="PRICHEXTENSN"/>
</dbReference>
<dbReference type="GO" id="GO:0098552">
    <property type="term" value="C:side of membrane"/>
    <property type="evidence" value="ECO:0007669"/>
    <property type="project" value="UniProtKB-KW"/>
</dbReference>
<keyword evidence="7" id="KW-0325">Glycoprotein</keyword>
<dbReference type="EMBL" id="KI631456">
    <property type="protein sequence ID" value="EYU27584.1"/>
    <property type="molecule type" value="Genomic_DNA"/>
</dbReference>
<evidence type="ECO:0000256" key="1">
    <source>
        <dbReference type="ARBA" id="ARBA00004609"/>
    </source>
</evidence>
<evidence type="ECO:0000313" key="12">
    <source>
        <dbReference type="Proteomes" id="UP000030748"/>
    </source>
</evidence>
<keyword evidence="12" id="KW-1185">Reference proteome</keyword>
<evidence type="ECO:0000256" key="4">
    <source>
        <dbReference type="ARBA" id="ARBA00022729"/>
    </source>
</evidence>
<evidence type="ECO:0000313" key="11">
    <source>
        <dbReference type="EMBL" id="EYU27584.1"/>
    </source>
</evidence>
<evidence type="ECO:0000256" key="5">
    <source>
        <dbReference type="ARBA" id="ARBA00023136"/>
    </source>
</evidence>
<organism evidence="11 12">
    <name type="scientific">Erythranthe guttata</name>
    <name type="common">Yellow monkey flower</name>
    <name type="synonym">Mimulus guttatus</name>
    <dbReference type="NCBI Taxonomy" id="4155"/>
    <lineage>
        <taxon>Eukaryota</taxon>
        <taxon>Viridiplantae</taxon>
        <taxon>Streptophyta</taxon>
        <taxon>Embryophyta</taxon>
        <taxon>Tracheophyta</taxon>
        <taxon>Spermatophyta</taxon>
        <taxon>Magnoliopsida</taxon>
        <taxon>eudicotyledons</taxon>
        <taxon>Gunneridae</taxon>
        <taxon>Pentapetalae</taxon>
        <taxon>asterids</taxon>
        <taxon>lamiids</taxon>
        <taxon>Lamiales</taxon>
        <taxon>Phrymaceae</taxon>
        <taxon>Erythranthe</taxon>
    </lineage>
</organism>
<proteinExistence type="predicted"/>
<dbReference type="FunFam" id="1.20.58.1040:FF:000001">
    <property type="entry name" value="Glucan endo-1,3-beta-glucosidase 4"/>
    <property type="match status" value="1"/>
</dbReference>
<dbReference type="eggNOG" id="ENOG502QRQW">
    <property type="taxonomic scope" value="Eukaryota"/>
</dbReference>
<name>A0A022QJ43_ERYGU</name>
<feature type="compositionally biased region" description="Pro residues" evidence="9">
    <location>
        <begin position="15"/>
        <end position="24"/>
    </location>
</feature>
<dbReference type="PANTHER" id="PTHR31044">
    <property type="entry name" value="BETA-1,3 GLUCANASE"/>
    <property type="match status" value="1"/>
</dbReference>
<evidence type="ECO:0000256" key="6">
    <source>
        <dbReference type="ARBA" id="ARBA00023157"/>
    </source>
</evidence>
<dbReference type="InterPro" id="IPR044788">
    <property type="entry name" value="X8_dom_prot"/>
</dbReference>
<feature type="domain" description="X8" evidence="10">
    <location>
        <begin position="207"/>
        <end position="291"/>
    </location>
</feature>